<feature type="domain" description="VWA7 N-terminal" evidence="2">
    <location>
        <begin position="9"/>
        <end position="90"/>
    </location>
</feature>
<sequence>SILQKLILKNCPMEYYDCKNNIRDKINKQGILTSDYMPNQLNEKEEPVLKPTNVEKCSHGSVMDKTAHPSPIGGINKDTMTPVYSPHYHLQ</sequence>
<evidence type="ECO:0000256" key="1">
    <source>
        <dbReference type="SAM" id="MobiDB-lite"/>
    </source>
</evidence>
<gene>
    <name evidence="3" type="ORF">SMN809_LOCUS85064</name>
</gene>
<name>A0A8S3KBF1_9BILA</name>
<dbReference type="Pfam" id="PF25107">
    <property type="entry name" value="VWA7_N"/>
    <property type="match status" value="1"/>
</dbReference>
<evidence type="ECO:0000313" key="3">
    <source>
        <dbReference type="EMBL" id="CAF5227022.1"/>
    </source>
</evidence>
<proteinExistence type="predicted"/>
<evidence type="ECO:0000313" key="4">
    <source>
        <dbReference type="Proteomes" id="UP000676336"/>
    </source>
</evidence>
<protein>
    <recommendedName>
        <fullName evidence="2">VWA7 N-terminal domain-containing protein</fullName>
    </recommendedName>
</protein>
<feature type="region of interest" description="Disordered" evidence="1">
    <location>
        <begin position="58"/>
        <end position="91"/>
    </location>
</feature>
<dbReference type="AlphaFoldDB" id="A0A8S3KBF1"/>
<feature type="non-terminal residue" evidence="3">
    <location>
        <position position="1"/>
    </location>
</feature>
<accession>A0A8S3KBF1</accession>
<evidence type="ECO:0000259" key="2">
    <source>
        <dbReference type="Pfam" id="PF25107"/>
    </source>
</evidence>
<organism evidence="3 4">
    <name type="scientific">Rotaria magnacalcarata</name>
    <dbReference type="NCBI Taxonomy" id="392030"/>
    <lineage>
        <taxon>Eukaryota</taxon>
        <taxon>Metazoa</taxon>
        <taxon>Spiralia</taxon>
        <taxon>Gnathifera</taxon>
        <taxon>Rotifera</taxon>
        <taxon>Eurotatoria</taxon>
        <taxon>Bdelloidea</taxon>
        <taxon>Philodinida</taxon>
        <taxon>Philodinidae</taxon>
        <taxon>Rotaria</taxon>
    </lineage>
</organism>
<comment type="caution">
    <text evidence="3">The sequence shown here is derived from an EMBL/GenBank/DDBJ whole genome shotgun (WGS) entry which is preliminary data.</text>
</comment>
<dbReference type="EMBL" id="CAJOBI010362931">
    <property type="protein sequence ID" value="CAF5227022.1"/>
    <property type="molecule type" value="Genomic_DNA"/>
</dbReference>
<dbReference type="InterPro" id="IPR056862">
    <property type="entry name" value="VWA7_N"/>
</dbReference>
<dbReference type="Proteomes" id="UP000676336">
    <property type="component" value="Unassembled WGS sequence"/>
</dbReference>
<reference evidence="3" key="1">
    <citation type="submission" date="2021-02" db="EMBL/GenBank/DDBJ databases">
        <authorList>
            <person name="Nowell W R."/>
        </authorList>
    </citation>
    <scope>NUCLEOTIDE SEQUENCE</scope>
</reference>